<keyword evidence="4" id="KW-1185">Reference proteome</keyword>
<dbReference type="SUPFAM" id="SSF53720">
    <property type="entry name" value="ALDH-like"/>
    <property type="match status" value="1"/>
</dbReference>
<keyword evidence="2" id="KW-0472">Membrane</keyword>
<proteinExistence type="predicted"/>
<dbReference type="PANTHER" id="PTHR43570">
    <property type="entry name" value="ALDEHYDE DEHYDROGENASE"/>
    <property type="match status" value="1"/>
</dbReference>
<organism evidence="3 4">
    <name type="scientific">Agrocybe pediades</name>
    <dbReference type="NCBI Taxonomy" id="84607"/>
    <lineage>
        <taxon>Eukaryota</taxon>
        <taxon>Fungi</taxon>
        <taxon>Dikarya</taxon>
        <taxon>Basidiomycota</taxon>
        <taxon>Agaricomycotina</taxon>
        <taxon>Agaricomycetes</taxon>
        <taxon>Agaricomycetidae</taxon>
        <taxon>Agaricales</taxon>
        <taxon>Agaricineae</taxon>
        <taxon>Strophariaceae</taxon>
        <taxon>Agrocybe</taxon>
    </lineage>
</organism>
<dbReference type="InterPro" id="IPR012394">
    <property type="entry name" value="Aldehyde_DH_NAD(P)"/>
</dbReference>
<evidence type="ECO:0008006" key="5">
    <source>
        <dbReference type="Google" id="ProtNLM"/>
    </source>
</evidence>
<dbReference type="Gene3D" id="3.40.309.10">
    <property type="entry name" value="Aldehyde Dehydrogenase, Chain A, domain 2"/>
    <property type="match status" value="1"/>
</dbReference>
<reference evidence="3 4" key="1">
    <citation type="submission" date="2019-12" db="EMBL/GenBank/DDBJ databases">
        <authorList>
            <person name="Floudas D."/>
            <person name="Bentzer J."/>
            <person name="Ahren D."/>
            <person name="Johansson T."/>
            <person name="Persson P."/>
            <person name="Tunlid A."/>
        </authorList>
    </citation>
    <scope>NUCLEOTIDE SEQUENCE [LARGE SCALE GENOMIC DNA]</scope>
    <source>
        <strain evidence="3 4">CBS 102.39</strain>
    </source>
</reference>
<dbReference type="Gene3D" id="3.40.605.10">
    <property type="entry name" value="Aldehyde Dehydrogenase, Chain A, domain 1"/>
    <property type="match status" value="1"/>
</dbReference>
<keyword evidence="2" id="KW-0812">Transmembrane</keyword>
<keyword evidence="2" id="KW-1133">Transmembrane helix</keyword>
<accession>A0A8H4QZ99</accession>
<dbReference type="InterPro" id="IPR016162">
    <property type="entry name" value="Ald_DH_N"/>
</dbReference>
<dbReference type="GO" id="GO:0004029">
    <property type="term" value="F:aldehyde dehydrogenase (NAD+) activity"/>
    <property type="evidence" value="ECO:0007669"/>
    <property type="project" value="TreeGrafter"/>
</dbReference>
<comment type="caution">
    <text evidence="3">The sequence shown here is derived from an EMBL/GenBank/DDBJ whole genome shotgun (WGS) entry which is preliminary data.</text>
</comment>
<sequence length="473" mass="50962">MSSYKQLSDLPAPIVNLKAAFDTGLSRPLGWRRKQIEGIHDLIQKNTDLLANAALEDDRLNRAEVLLELTSALQLAKSKVAELVAYEKSRNSFSSASKGVIGNRKARVANRSNPSGIVLVKADWAYPYSSLLNSAIVSLASGNLCLLSPTFSSVSSTLSHLLPRFLDHSAYAILDSNKLDKSSAQLISGTTASLTNLTFSPSGSVTVSEAVEPASAPAIAYVHETGNAQAAGQALVHAKLAFNGRSPFAPSIAFIDDAIYDDVLVAVKSALSASAPRAALRNENGALSSFVNDASVKKVNSWVLEAGRSATFTISNGRLPFLILSRVASPDAAVDRVKLLPGVSAFYIYAAEPYRSYVVDEVDSIVTVVNDIPLEMLINPFETPFSADNTTKILTRPQKLVISKPSKISLGHPTLSGELSKKIAQSAITRLNEGDGTRWDFFVRVKMVFTGVKYLTYATALTSAFLVYRRYRK</sequence>
<keyword evidence="1" id="KW-0560">Oxidoreductase</keyword>
<feature type="transmembrane region" description="Helical" evidence="2">
    <location>
        <begin position="447"/>
        <end position="468"/>
    </location>
</feature>
<dbReference type="EMBL" id="JAACJL010000015">
    <property type="protein sequence ID" value="KAF4620374.1"/>
    <property type="molecule type" value="Genomic_DNA"/>
</dbReference>
<evidence type="ECO:0000313" key="4">
    <source>
        <dbReference type="Proteomes" id="UP000521872"/>
    </source>
</evidence>
<evidence type="ECO:0000256" key="1">
    <source>
        <dbReference type="ARBA" id="ARBA00023002"/>
    </source>
</evidence>
<protein>
    <recommendedName>
        <fullName evidence="5">Aldehyde dehydrogenase</fullName>
    </recommendedName>
</protein>
<dbReference type="GO" id="GO:0005737">
    <property type="term" value="C:cytoplasm"/>
    <property type="evidence" value="ECO:0007669"/>
    <property type="project" value="TreeGrafter"/>
</dbReference>
<name>A0A8H4QZ99_9AGAR</name>
<dbReference type="InterPro" id="IPR016163">
    <property type="entry name" value="Ald_DH_C"/>
</dbReference>
<evidence type="ECO:0000313" key="3">
    <source>
        <dbReference type="EMBL" id="KAF4620374.1"/>
    </source>
</evidence>
<gene>
    <name evidence="3" type="ORF">D9613_000455</name>
</gene>
<evidence type="ECO:0000256" key="2">
    <source>
        <dbReference type="SAM" id="Phobius"/>
    </source>
</evidence>
<dbReference type="PANTHER" id="PTHR43570:SF16">
    <property type="entry name" value="ALDEHYDE DEHYDROGENASE TYPE III, ISOFORM Q"/>
    <property type="match status" value="1"/>
</dbReference>
<dbReference type="Proteomes" id="UP000521872">
    <property type="component" value="Unassembled WGS sequence"/>
</dbReference>
<dbReference type="GO" id="GO:0006081">
    <property type="term" value="P:aldehyde metabolic process"/>
    <property type="evidence" value="ECO:0007669"/>
    <property type="project" value="InterPro"/>
</dbReference>
<dbReference type="InterPro" id="IPR016161">
    <property type="entry name" value="Ald_DH/histidinol_DH"/>
</dbReference>
<dbReference type="AlphaFoldDB" id="A0A8H4QZ99"/>